<organism evidence="3 4">
    <name type="scientific">Mucilaginibacter glaciei</name>
    <dbReference type="NCBI Taxonomy" id="2772109"/>
    <lineage>
        <taxon>Bacteria</taxon>
        <taxon>Pseudomonadati</taxon>
        <taxon>Bacteroidota</taxon>
        <taxon>Sphingobacteriia</taxon>
        <taxon>Sphingobacteriales</taxon>
        <taxon>Sphingobacteriaceae</taxon>
        <taxon>Mucilaginibacter</taxon>
    </lineage>
</organism>
<dbReference type="Pfam" id="PF00144">
    <property type="entry name" value="Beta-lactamase"/>
    <property type="match status" value="1"/>
</dbReference>
<evidence type="ECO:0000313" key="3">
    <source>
        <dbReference type="EMBL" id="MBD1392559.1"/>
    </source>
</evidence>
<reference evidence="3" key="1">
    <citation type="submission" date="2020-09" db="EMBL/GenBank/DDBJ databases">
        <title>Novel species of Mucilaginibacter isolated from a glacier on the Tibetan Plateau.</title>
        <authorList>
            <person name="Liu Q."/>
            <person name="Xin Y.-H."/>
        </authorList>
    </citation>
    <scope>NUCLEOTIDE SEQUENCE</scope>
    <source>
        <strain evidence="3">ZB1P21</strain>
    </source>
</reference>
<dbReference type="InterPro" id="IPR012338">
    <property type="entry name" value="Beta-lactam/transpept-like"/>
</dbReference>
<dbReference type="Proteomes" id="UP000619078">
    <property type="component" value="Unassembled WGS sequence"/>
</dbReference>
<feature type="domain" description="Beta-lactamase-related" evidence="2">
    <location>
        <begin position="40"/>
        <end position="322"/>
    </location>
</feature>
<sequence length="348" mass="39033">MKNFYRSIFTITTLALCTLTAFSQTKKVLLDSMIRKANSDGLFSGNILIVDNGKEVYKNALGFTDELKTKKLTLDYRFHIGSIAKEFNAVGIMMLKEQGKLNLDDRLSKFFPDWPKWADSVSVKNLLQYTSGIPDVKWKTVKGDADDMADLMKLKKLDFAPGTNYHYNNNNVFIQRRIIEKLSGLPFNQFVAEKMLKPAGMKTAVVDPIESTPLMAKSYTNAGKHGDLIYPITGWTAVTLDDFYKWEQCIEKLKLINPASTRELLTPYAPGKQAGLGGGIMQGNKVVLHKHDGISVFYQALLIGEQPMGRVIILLSNNNQNNIFEIGDAVEAILNGKPFEQPKKPEKK</sequence>
<keyword evidence="1" id="KW-0732">Signal</keyword>
<dbReference type="InterPro" id="IPR050491">
    <property type="entry name" value="AmpC-like"/>
</dbReference>
<dbReference type="RefSeq" id="WP_191161617.1">
    <property type="nucleotide sequence ID" value="NZ_JACWMX010000002.1"/>
</dbReference>
<protein>
    <submittedName>
        <fullName evidence="3">Beta-lactamase family protein</fullName>
    </submittedName>
</protein>
<evidence type="ECO:0000313" key="4">
    <source>
        <dbReference type="Proteomes" id="UP000619078"/>
    </source>
</evidence>
<accession>A0A926S1V8</accession>
<dbReference type="InterPro" id="IPR001466">
    <property type="entry name" value="Beta-lactam-related"/>
</dbReference>
<feature type="chain" id="PRO_5037726730" evidence="1">
    <location>
        <begin position="24"/>
        <end position="348"/>
    </location>
</feature>
<name>A0A926S1V8_9SPHI</name>
<dbReference type="AlphaFoldDB" id="A0A926S1V8"/>
<keyword evidence="4" id="KW-1185">Reference proteome</keyword>
<proteinExistence type="predicted"/>
<evidence type="ECO:0000259" key="2">
    <source>
        <dbReference type="Pfam" id="PF00144"/>
    </source>
</evidence>
<dbReference type="EMBL" id="JACWMX010000002">
    <property type="protein sequence ID" value="MBD1392559.1"/>
    <property type="molecule type" value="Genomic_DNA"/>
</dbReference>
<dbReference type="SUPFAM" id="SSF56601">
    <property type="entry name" value="beta-lactamase/transpeptidase-like"/>
    <property type="match status" value="1"/>
</dbReference>
<dbReference type="Gene3D" id="3.40.710.10">
    <property type="entry name" value="DD-peptidase/beta-lactamase superfamily"/>
    <property type="match status" value="1"/>
</dbReference>
<feature type="signal peptide" evidence="1">
    <location>
        <begin position="1"/>
        <end position="23"/>
    </location>
</feature>
<gene>
    <name evidence="3" type="ORF">IDJ76_05580</name>
</gene>
<comment type="caution">
    <text evidence="3">The sequence shown here is derived from an EMBL/GenBank/DDBJ whole genome shotgun (WGS) entry which is preliminary data.</text>
</comment>
<dbReference type="PANTHER" id="PTHR46825">
    <property type="entry name" value="D-ALANYL-D-ALANINE-CARBOXYPEPTIDASE/ENDOPEPTIDASE AMPH"/>
    <property type="match status" value="1"/>
</dbReference>
<dbReference type="PANTHER" id="PTHR46825:SF9">
    <property type="entry name" value="BETA-LACTAMASE-RELATED DOMAIN-CONTAINING PROTEIN"/>
    <property type="match status" value="1"/>
</dbReference>
<evidence type="ECO:0000256" key="1">
    <source>
        <dbReference type="SAM" id="SignalP"/>
    </source>
</evidence>